<dbReference type="AlphaFoldDB" id="A0A367J8U1"/>
<comment type="caution">
    <text evidence="1">The sequence shown here is derived from an EMBL/GenBank/DDBJ whole genome shotgun (WGS) entry which is preliminary data.</text>
</comment>
<dbReference type="OrthoDB" id="424551at2759"/>
<sequence length="66" mass="7706">MPISEFDQNSLIAKVNNEPCLVNFLDSPLIYQHKDLDVTVDYYSVNDLPPNLRDWTFNLVKSNLYD</sequence>
<protein>
    <submittedName>
        <fullName evidence="1">Uncharacterized protein</fullName>
    </submittedName>
</protein>
<proteinExistence type="predicted"/>
<accession>A0A367J8U1</accession>
<gene>
    <name evidence="1" type="ORF">CU098_010004</name>
</gene>
<name>A0A367J8U1_RHIST</name>
<evidence type="ECO:0000313" key="2">
    <source>
        <dbReference type="Proteomes" id="UP000253551"/>
    </source>
</evidence>
<reference evidence="1 2" key="1">
    <citation type="journal article" date="2018" name="G3 (Bethesda)">
        <title>Phylogenetic and Phylogenomic Definition of Rhizopus Species.</title>
        <authorList>
            <person name="Gryganskyi A.P."/>
            <person name="Golan J."/>
            <person name="Dolatabadi S."/>
            <person name="Mondo S."/>
            <person name="Robb S."/>
            <person name="Idnurm A."/>
            <person name="Muszewska A."/>
            <person name="Steczkiewicz K."/>
            <person name="Masonjones S."/>
            <person name="Liao H.L."/>
            <person name="Gajdeczka M.T."/>
            <person name="Anike F."/>
            <person name="Vuek A."/>
            <person name="Anishchenko I.M."/>
            <person name="Voigt K."/>
            <person name="de Hoog G.S."/>
            <person name="Smith M.E."/>
            <person name="Heitman J."/>
            <person name="Vilgalys R."/>
            <person name="Stajich J.E."/>
        </authorList>
    </citation>
    <scope>NUCLEOTIDE SEQUENCE [LARGE SCALE GENOMIC DNA]</scope>
    <source>
        <strain evidence="1 2">LSU 92-RS-03</strain>
    </source>
</reference>
<dbReference type="STRING" id="4846.A0A367J8U1"/>
<dbReference type="Proteomes" id="UP000253551">
    <property type="component" value="Unassembled WGS sequence"/>
</dbReference>
<feature type="non-terminal residue" evidence="1">
    <location>
        <position position="66"/>
    </location>
</feature>
<keyword evidence="2" id="KW-1185">Reference proteome</keyword>
<organism evidence="1 2">
    <name type="scientific">Rhizopus stolonifer</name>
    <name type="common">Rhizopus nigricans</name>
    <dbReference type="NCBI Taxonomy" id="4846"/>
    <lineage>
        <taxon>Eukaryota</taxon>
        <taxon>Fungi</taxon>
        <taxon>Fungi incertae sedis</taxon>
        <taxon>Mucoromycota</taxon>
        <taxon>Mucoromycotina</taxon>
        <taxon>Mucoromycetes</taxon>
        <taxon>Mucorales</taxon>
        <taxon>Mucorineae</taxon>
        <taxon>Rhizopodaceae</taxon>
        <taxon>Rhizopus</taxon>
    </lineage>
</organism>
<evidence type="ECO:0000313" key="1">
    <source>
        <dbReference type="EMBL" id="RCH86347.1"/>
    </source>
</evidence>
<dbReference type="EMBL" id="PJQM01003955">
    <property type="protein sequence ID" value="RCH86347.1"/>
    <property type="molecule type" value="Genomic_DNA"/>
</dbReference>